<sequence length="170" mass="17906">MSVCTVNENSEAFQRVMAYLAPFNLGLTPKLFDVSTASAELAAQAVGVPVGAIAKTICFEVKGHPVLVVTSGDVRVDQKKLKTLAGGKAKFVQPEKALELTGYPAGGVCPFALPSTVRIFIDESLQRFPVVYVAAGTANSALPITVEQLQVTTGGEVADLTEWHSTEGLI</sequence>
<dbReference type="AlphaFoldDB" id="A0A4V2SY86"/>
<evidence type="ECO:0000259" key="1">
    <source>
        <dbReference type="Pfam" id="PF04073"/>
    </source>
</evidence>
<dbReference type="SUPFAM" id="SSF55826">
    <property type="entry name" value="YbaK/ProRS associated domain"/>
    <property type="match status" value="1"/>
</dbReference>
<dbReference type="Proteomes" id="UP000294813">
    <property type="component" value="Unassembled WGS sequence"/>
</dbReference>
<dbReference type="CDD" id="cd04333">
    <property type="entry name" value="ProX_deacylase"/>
    <property type="match status" value="1"/>
</dbReference>
<reference evidence="2 3" key="1">
    <citation type="submission" date="2019-03" db="EMBL/GenBank/DDBJ databases">
        <title>Genomic Encyclopedia of Type Strains, Phase IV (KMG-IV): sequencing the most valuable type-strain genomes for metagenomic binning, comparative biology and taxonomic classification.</title>
        <authorList>
            <person name="Goeker M."/>
        </authorList>
    </citation>
    <scope>NUCLEOTIDE SEQUENCE [LARGE SCALE GENOMIC DNA]</scope>
    <source>
        <strain evidence="2 3">DSM 11170</strain>
    </source>
</reference>
<dbReference type="Pfam" id="PF04073">
    <property type="entry name" value="tRNA_edit"/>
    <property type="match status" value="1"/>
</dbReference>
<dbReference type="InterPro" id="IPR007214">
    <property type="entry name" value="YbaK/aa-tRNA-synth-assoc-dom"/>
</dbReference>
<keyword evidence="3" id="KW-1185">Reference proteome</keyword>
<dbReference type="PANTHER" id="PTHR30411:SF1">
    <property type="entry name" value="CYTOPLASMIC PROTEIN"/>
    <property type="match status" value="1"/>
</dbReference>
<feature type="domain" description="YbaK/aminoacyl-tRNA synthetase-associated" evidence="1">
    <location>
        <begin position="36"/>
        <end position="150"/>
    </location>
</feature>
<evidence type="ECO:0000313" key="2">
    <source>
        <dbReference type="EMBL" id="TCP69016.1"/>
    </source>
</evidence>
<organism evidence="2 3">
    <name type="scientific">Heliophilum fasciatum</name>
    <dbReference type="NCBI Taxonomy" id="35700"/>
    <lineage>
        <taxon>Bacteria</taxon>
        <taxon>Bacillati</taxon>
        <taxon>Bacillota</taxon>
        <taxon>Clostridia</taxon>
        <taxon>Eubacteriales</taxon>
        <taxon>Heliobacteriaceae</taxon>
        <taxon>Heliophilum</taxon>
    </lineage>
</organism>
<dbReference type="EMBL" id="SLXT01000001">
    <property type="protein sequence ID" value="TCP69016.1"/>
    <property type="molecule type" value="Genomic_DNA"/>
</dbReference>
<dbReference type="PANTHER" id="PTHR30411">
    <property type="entry name" value="CYTOPLASMIC PROTEIN"/>
    <property type="match status" value="1"/>
</dbReference>
<dbReference type="Gene3D" id="3.90.960.10">
    <property type="entry name" value="YbaK/aminoacyl-tRNA synthetase-associated domain"/>
    <property type="match status" value="1"/>
</dbReference>
<proteinExistence type="predicted"/>
<comment type="caution">
    <text evidence="2">The sequence shown here is derived from an EMBL/GenBank/DDBJ whole genome shotgun (WGS) entry which is preliminary data.</text>
</comment>
<name>A0A4V2SY86_9FIRM</name>
<accession>A0A4V2SY86</accession>
<dbReference type="GO" id="GO:0002161">
    <property type="term" value="F:aminoacyl-tRNA deacylase activity"/>
    <property type="evidence" value="ECO:0007669"/>
    <property type="project" value="InterPro"/>
</dbReference>
<dbReference type="RefSeq" id="WP_243116743.1">
    <property type="nucleotide sequence ID" value="NZ_JAOQNU010000001.1"/>
</dbReference>
<dbReference type="InterPro" id="IPR036754">
    <property type="entry name" value="YbaK/aa-tRNA-synt-asso_dom_sf"/>
</dbReference>
<gene>
    <name evidence="2" type="ORF">EDD73_101184</name>
</gene>
<evidence type="ECO:0000313" key="3">
    <source>
        <dbReference type="Proteomes" id="UP000294813"/>
    </source>
</evidence>
<protein>
    <submittedName>
        <fullName evidence="2">Prolyl-tRNA editing enzyme YbaK/EbsC (Cys-tRNA(Pro) deacylase)</fullName>
    </submittedName>
</protein>